<dbReference type="Proteomes" id="UP000177349">
    <property type="component" value="Unassembled WGS sequence"/>
</dbReference>
<name>A0A1G2BTJ9_9BACT</name>
<gene>
    <name evidence="1" type="ORF">A3B31_01165</name>
</gene>
<protein>
    <submittedName>
        <fullName evidence="1">Uncharacterized protein</fullName>
    </submittedName>
</protein>
<evidence type="ECO:0000313" key="2">
    <source>
        <dbReference type="Proteomes" id="UP000177349"/>
    </source>
</evidence>
<evidence type="ECO:0000313" key="1">
    <source>
        <dbReference type="EMBL" id="OGY92475.1"/>
    </source>
</evidence>
<organism evidence="1 2">
    <name type="scientific">Candidatus Komeilibacteria bacterium RIFCSPLOWO2_01_FULL_53_11</name>
    <dbReference type="NCBI Taxonomy" id="1798552"/>
    <lineage>
        <taxon>Bacteria</taxon>
        <taxon>Candidatus Komeiliibacteriota</taxon>
    </lineage>
</organism>
<proteinExistence type="predicted"/>
<dbReference type="AlphaFoldDB" id="A0A1G2BTJ9"/>
<reference evidence="1 2" key="1">
    <citation type="journal article" date="2016" name="Nat. Commun.">
        <title>Thousands of microbial genomes shed light on interconnected biogeochemical processes in an aquifer system.</title>
        <authorList>
            <person name="Anantharaman K."/>
            <person name="Brown C.T."/>
            <person name="Hug L.A."/>
            <person name="Sharon I."/>
            <person name="Castelle C.J."/>
            <person name="Probst A.J."/>
            <person name="Thomas B.C."/>
            <person name="Singh A."/>
            <person name="Wilkins M.J."/>
            <person name="Karaoz U."/>
            <person name="Brodie E.L."/>
            <person name="Williams K.H."/>
            <person name="Hubbard S.S."/>
            <person name="Banfield J.F."/>
        </authorList>
    </citation>
    <scope>NUCLEOTIDE SEQUENCE [LARGE SCALE GENOMIC DNA]</scope>
</reference>
<accession>A0A1G2BTJ9</accession>
<sequence length="104" mass="11517">MDSGSAVKPARGIIPLAPALHLGPLSHKGGLDMFEPSTWWAPDERQRVVTELTETLKRHASTGKAISGQAAYDWAHRIYLVLNETASFLEKNRDEILHKDLAQS</sequence>
<comment type="caution">
    <text evidence="1">The sequence shown here is derived from an EMBL/GenBank/DDBJ whole genome shotgun (WGS) entry which is preliminary data.</text>
</comment>
<dbReference type="EMBL" id="MHKN01000016">
    <property type="protein sequence ID" value="OGY92475.1"/>
    <property type="molecule type" value="Genomic_DNA"/>
</dbReference>